<dbReference type="OrthoDB" id="3344830at2759"/>
<dbReference type="FunCoup" id="A0A1D2VNY4">
    <property type="interactions" value="100"/>
</dbReference>
<dbReference type="STRING" id="1344418.A0A1D2VNY4"/>
<dbReference type="GO" id="GO:0005634">
    <property type="term" value="C:nucleus"/>
    <property type="evidence" value="ECO:0007669"/>
    <property type="project" value="UniProtKB-SubCell"/>
</dbReference>
<protein>
    <recommendedName>
        <fullName evidence="10">Kinetochore protein Spc24</fullName>
    </recommendedName>
</protein>
<proteinExistence type="inferred from homology"/>
<keyword evidence="9 10" id="KW-0137">Centromere</keyword>
<evidence type="ECO:0000313" key="12">
    <source>
        <dbReference type="EMBL" id="ODV63304.1"/>
    </source>
</evidence>
<evidence type="ECO:0000256" key="2">
    <source>
        <dbReference type="ARBA" id="ARBA00022454"/>
    </source>
</evidence>
<evidence type="ECO:0000256" key="9">
    <source>
        <dbReference type="ARBA" id="ARBA00023328"/>
    </source>
</evidence>
<keyword evidence="2 10" id="KW-0158">Chromosome</keyword>
<keyword evidence="5 10" id="KW-0995">Kinetochore</keyword>
<evidence type="ECO:0000256" key="5">
    <source>
        <dbReference type="ARBA" id="ARBA00022838"/>
    </source>
</evidence>
<dbReference type="InterPro" id="IPR013252">
    <property type="entry name" value="Ndc80_Spc24"/>
</dbReference>
<dbReference type="Pfam" id="PF08286">
    <property type="entry name" value="Spc24"/>
    <property type="match status" value="1"/>
</dbReference>
<keyword evidence="4 10" id="KW-0498">Mitosis</keyword>
<comment type="subcellular location">
    <subcellularLocation>
        <location evidence="10">Nucleus</location>
    </subcellularLocation>
    <subcellularLocation>
        <location evidence="10">Chromosome</location>
        <location evidence="10">Centromere</location>
        <location evidence="10">Kinetochore</location>
    </subcellularLocation>
</comment>
<dbReference type="GO" id="GO:0008017">
    <property type="term" value="F:microtubule binding"/>
    <property type="evidence" value="ECO:0007669"/>
    <property type="project" value="TreeGrafter"/>
</dbReference>
<name>A0A1D2VNY4_9ASCO</name>
<dbReference type="GO" id="GO:0051301">
    <property type="term" value="P:cell division"/>
    <property type="evidence" value="ECO:0007669"/>
    <property type="project" value="UniProtKB-UniRule"/>
</dbReference>
<evidence type="ECO:0000256" key="8">
    <source>
        <dbReference type="ARBA" id="ARBA00023306"/>
    </source>
</evidence>
<feature type="coiled-coil region" evidence="11">
    <location>
        <begin position="97"/>
        <end position="131"/>
    </location>
</feature>
<dbReference type="InterPro" id="IPR038066">
    <property type="entry name" value="Spc24_Fungi_globular_sf"/>
</dbReference>
<dbReference type="GO" id="GO:0007059">
    <property type="term" value="P:chromosome segregation"/>
    <property type="evidence" value="ECO:0007669"/>
    <property type="project" value="TreeGrafter"/>
</dbReference>
<dbReference type="GO" id="GO:0031262">
    <property type="term" value="C:Ndc80 complex"/>
    <property type="evidence" value="ECO:0007669"/>
    <property type="project" value="TreeGrafter"/>
</dbReference>
<dbReference type="PANTHER" id="PTHR22142:SF2">
    <property type="entry name" value="KINETOCHORE PROTEIN SPC24"/>
    <property type="match status" value="1"/>
</dbReference>
<dbReference type="RefSeq" id="XP_020049611.1">
    <property type="nucleotide sequence ID" value="XM_020195142.1"/>
</dbReference>
<dbReference type="InParanoid" id="A0A1D2VNY4"/>
<accession>A0A1D2VNY4</accession>
<evidence type="ECO:0000256" key="1">
    <source>
        <dbReference type="ARBA" id="ARBA00007804"/>
    </source>
</evidence>
<evidence type="ECO:0000256" key="11">
    <source>
        <dbReference type="SAM" id="Coils"/>
    </source>
</evidence>
<dbReference type="AlphaFoldDB" id="A0A1D2VNY4"/>
<comment type="similarity">
    <text evidence="1 10">Belongs to the SPC24 family.</text>
</comment>
<keyword evidence="8 10" id="KW-0131">Cell cycle</keyword>
<evidence type="ECO:0000256" key="6">
    <source>
        <dbReference type="ARBA" id="ARBA00023054"/>
    </source>
</evidence>
<keyword evidence="7 10" id="KW-0539">Nucleus</keyword>
<comment type="subunit">
    <text evidence="10">Component of the NDC80 complex.</text>
</comment>
<dbReference type="GeneID" id="30968778"/>
<evidence type="ECO:0000256" key="4">
    <source>
        <dbReference type="ARBA" id="ARBA00022776"/>
    </source>
</evidence>
<sequence>MISRNNGLTELLTSTTDGFEIDDDSKLLDKIRINLKKYEEQYEKQLRVKQDKNKAIEQEINETKKRIESLEKSEEIKKLLNEINKMNSSKFETAKNISSLTNDINTLNIQYQNIKEERIRLNEEANNFLEDSINNNPDSTALKLNFYKNLGLIIQDNKNNQENRDNIDLIIVNQSENKKSTTTLTIGQDKKGLSDYFITNYIWENI</sequence>
<dbReference type="SUPFAM" id="SSF143026">
    <property type="entry name" value="Kinetochore globular domain"/>
    <property type="match status" value="1"/>
</dbReference>
<dbReference type="Proteomes" id="UP000095038">
    <property type="component" value="Unassembled WGS sequence"/>
</dbReference>
<dbReference type="Gene3D" id="3.30.160.430">
    <property type="match status" value="1"/>
</dbReference>
<organism evidence="12 13">
    <name type="scientific">Ascoidea rubescens DSM 1968</name>
    <dbReference type="NCBI Taxonomy" id="1344418"/>
    <lineage>
        <taxon>Eukaryota</taxon>
        <taxon>Fungi</taxon>
        <taxon>Dikarya</taxon>
        <taxon>Ascomycota</taxon>
        <taxon>Saccharomycotina</taxon>
        <taxon>Saccharomycetes</taxon>
        <taxon>Ascoideaceae</taxon>
        <taxon>Ascoidea</taxon>
    </lineage>
</organism>
<keyword evidence="13" id="KW-1185">Reference proteome</keyword>
<keyword evidence="6 11" id="KW-0175">Coiled coil</keyword>
<reference evidence="13" key="1">
    <citation type="submission" date="2016-05" db="EMBL/GenBank/DDBJ databases">
        <title>Comparative genomics of biotechnologically important yeasts.</title>
        <authorList>
            <consortium name="DOE Joint Genome Institute"/>
            <person name="Riley R."/>
            <person name="Haridas S."/>
            <person name="Wolfe K.H."/>
            <person name="Lopes M.R."/>
            <person name="Hittinger C.T."/>
            <person name="Goker M."/>
            <person name="Salamov A."/>
            <person name="Wisecaver J."/>
            <person name="Long T.M."/>
            <person name="Aerts A.L."/>
            <person name="Barry K."/>
            <person name="Choi C."/>
            <person name="Clum A."/>
            <person name="Coughlan A.Y."/>
            <person name="Deshpande S."/>
            <person name="Douglass A.P."/>
            <person name="Hanson S.J."/>
            <person name="Klenk H.-P."/>
            <person name="Labutti K."/>
            <person name="Lapidus A."/>
            <person name="Lindquist E."/>
            <person name="Lipzen A."/>
            <person name="Meier-Kolthoff J.P."/>
            <person name="Ohm R.A."/>
            <person name="Otillar R.P."/>
            <person name="Pangilinan J."/>
            <person name="Peng Y."/>
            <person name="Rokas A."/>
            <person name="Rosa C.A."/>
            <person name="Scheuner C."/>
            <person name="Sibirny A.A."/>
            <person name="Slot J.C."/>
            <person name="Stielow J.B."/>
            <person name="Sun H."/>
            <person name="Kurtzman C.P."/>
            <person name="Blackwell M."/>
            <person name="Grigoriev I.V."/>
            <person name="Jeffries T.W."/>
        </authorList>
    </citation>
    <scope>NUCLEOTIDE SEQUENCE [LARGE SCALE GENOMIC DNA]</scope>
    <source>
        <strain evidence="13">DSM 1968</strain>
    </source>
</reference>
<keyword evidence="3 10" id="KW-0132">Cell division</keyword>
<feature type="coiled-coil region" evidence="11">
    <location>
        <begin position="21"/>
        <end position="73"/>
    </location>
</feature>
<evidence type="ECO:0000313" key="13">
    <source>
        <dbReference type="Proteomes" id="UP000095038"/>
    </source>
</evidence>
<gene>
    <name evidence="12" type="ORF">ASCRUDRAFT_94217</name>
</gene>
<evidence type="ECO:0000256" key="3">
    <source>
        <dbReference type="ARBA" id="ARBA00022618"/>
    </source>
</evidence>
<comment type="function">
    <text evidence="10">Acts as a component of the essential kinetochore-associated NDC80 complex, which is required for chromosome segregation and spindle checkpoint activity.</text>
</comment>
<dbReference type="EMBL" id="KV454475">
    <property type="protein sequence ID" value="ODV63304.1"/>
    <property type="molecule type" value="Genomic_DNA"/>
</dbReference>
<evidence type="ECO:0000256" key="10">
    <source>
        <dbReference type="RuleBase" id="RU368011"/>
    </source>
</evidence>
<dbReference type="CDD" id="cd11565">
    <property type="entry name" value="RWD_Spc24"/>
    <property type="match status" value="1"/>
</dbReference>
<dbReference type="PANTHER" id="PTHR22142">
    <property type="match status" value="1"/>
</dbReference>
<evidence type="ECO:0000256" key="7">
    <source>
        <dbReference type="ARBA" id="ARBA00023242"/>
    </source>
</evidence>